<dbReference type="Pfam" id="PF13869">
    <property type="entry name" value="NUDIX_2"/>
    <property type="match status" value="1"/>
</dbReference>
<dbReference type="InParanoid" id="E1ZF48"/>
<dbReference type="SUPFAM" id="SSF55811">
    <property type="entry name" value="Nudix"/>
    <property type="match status" value="1"/>
</dbReference>
<dbReference type="RefSeq" id="XP_005847538.1">
    <property type="nucleotide sequence ID" value="XM_005847476.1"/>
</dbReference>
<dbReference type="FunCoup" id="E1ZF48">
    <property type="interactions" value="1875"/>
</dbReference>
<dbReference type="KEGG" id="cvr:CHLNCDRAFT_12869"/>
<evidence type="ECO:0000256" key="6">
    <source>
        <dbReference type="ARBA" id="ARBA00023242"/>
    </source>
</evidence>
<dbReference type="Proteomes" id="UP000008141">
    <property type="component" value="Unassembled WGS sequence"/>
</dbReference>
<dbReference type="OMA" id="NDEWEIG"/>
<dbReference type="InterPro" id="IPR016706">
    <property type="entry name" value="Cleav_polyA_spec_factor_su5"/>
</dbReference>
<evidence type="ECO:0000313" key="9">
    <source>
        <dbReference type="EMBL" id="EFN55436.1"/>
    </source>
</evidence>
<evidence type="ECO:0000256" key="2">
    <source>
        <dbReference type="ARBA" id="ARBA00009710"/>
    </source>
</evidence>
<dbReference type="AlphaFoldDB" id="E1ZF48"/>
<accession>E1ZF48</accession>
<protein>
    <recommendedName>
        <fullName evidence="3">Cleavage and polyadenylation specificity factor subunit 5</fullName>
    </recommendedName>
</protein>
<keyword evidence="5" id="KW-0694">RNA-binding</keyword>
<comment type="subcellular location">
    <subcellularLocation>
        <location evidence="1">Nucleus</location>
    </subcellularLocation>
</comment>
<dbReference type="EMBL" id="GL433844">
    <property type="protein sequence ID" value="EFN55436.1"/>
    <property type="molecule type" value="Genomic_DNA"/>
</dbReference>
<evidence type="ECO:0000256" key="1">
    <source>
        <dbReference type="ARBA" id="ARBA00004123"/>
    </source>
</evidence>
<feature type="non-terminal residue" evidence="9">
    <location>
        <position position="185"/>
    </location>
</feature>
<organism evidence="10">
    <name type="scientific">Chlorella variabilis</name>
    <name type="common">Green alga</name>
    <dbReference type="NCBI Taxonomy" id="554065"/>
    <lineage>
        <taxon>Eukaryota</taxon>
        <taxon>Viridiplantae</taxon>
        <taxon>Chlorophyta</taxon>
        <taxon>core chlorophytes</taxon>
        <taxon>Trebouxiophyceae</taxon>
        <taxon>Chlorellales</taxon>
        <taxon>Chlorellaceae</taxon>
        <taxon>Chlorella clade</taxon>
        <taxon>Chlorella</taxon>
    </lineage>
</organism>
<dbReference type="eggNOG" id="KOG1689">
    <property type="taxonomic scope" value="Eukaryota"/>
</dbReference>
<dbReference type="GO" id="GO:0005849">
    <property type="term" value="C:mRNA cleavage factor complex"/>
    <property type="evidence" value="ECO:0007669"/>
    <property type="project" value="InterPro"/>
</dbReference>
<dbReference type="GO" id="GO:0031124">
    <property type="term" value="P:mRNA 3'-end processing"/>
    <property type="evidence" value="ECO:0007669"/>
    <property type="project" value="InterPro"/>
</dbReference>
<dbReference type="PROSITE" id="PS51462">
    <property type="entry name" value="NUDIX"/>
    <property type="match status" value="1"/>
</dbReference>
<evidence type="ECO:0000313" key="10">
    <source>
        <dbReference type="Proteomes" id="UP000008141"/>
    </source>
</evidence>
<dbReference type="OrthoDB" id="277288at2759"/>
<sequence>VYPVGNYTFGSKPPKFEKDSSVTQRLERLKEKYAREGLRRSVEAVLVVHEHGHPHVLVLQMGASFFKLPGGRLRPGEDEAEGMLRKLHSLLAPPAENMRPDWRVSDLLGTWWRPNFENMMYPYCPAHVARPKEVKRLFLIALPERCYLSVPKNMRLVAVPLFELYDNISRYGPVISSIPALLSRF</sequence>
<keyword evidence="6" id="KW-0539">Nucleus</keyword>
<comment type="similarity">
    <text evidence="2">Belongs to the Nudix hydrolase family. CPSF5 subfamily.</text>
</comment>
<keyword evidence="10" id="KW-1185">Reference proteome</keyword>
<evidence type="ECO:0000256" key="4">
    <source>
        <dbReference type="ARBA" id="ARBA00022664"/>
    </source>
</evidence>
<dbReference type="CDD" id="cd18871">
    <property type="entry name" value="NUDIX_Cfim25_Nudt21"/>
    <property type="match status" value="1"/>
</dbReference>
<dbReference type="FunFam" id="3.90.79.10:FF:000020">
    <property type="entry name" value="Pre-mRNA cleavage factor Im subunit 2"/>
    <property type="match status" value="1"/>
</dbReference>
<comment type="function">
    <text evidence="7">Component of the cleavage factor Im (CFIm) complex that plays a key role in pre-mRNA 3'-processing. Involved in association with CPSF6 or CPSF7 in pre-MRNA 3'-end poly(A) site cleavage and poly(A) addition. NUDT21/CPSF5 binds to cleavage and polyadenylation RNA substrates. The homodimer mediates simultaneous sequence-specific recognition of two 5'-UGUA-3' elements within the pre-mRNA. Binds to, but does not hydrolyze mono- and di-adenosine nucleotides. May have a role in mRNA export.</text>
</comment>
<name>E1ZF48_CHLVA</name>
<evidence type="ECO:0000259" key="8">
    <source>
        <dbReference type="PROSITE" id="PS51462"/>
    </source>
</evidence>
<proteinExistence type="inferred from homology"/>
<dbReference type="InterPro" id="IPR015797">
    <property type="entry name" value="NUDIX_hydrolase-like_dom_sf"/>
</dbReference>
<dbReference type="PIRSF" id="PIRSF017888">
    <property type="entry name" value="CPSF-25"/>
    <property type="match status" value="1"/>
</dbReference>
<evidence type="ECO:0000256" key="5">
    <source>
        <dbReference type="ARBA" id="ARBA00022884"/>
    </source>
</evidence>
<evidence type="ECO:0000256" key="3">
    <source>
        <dbReference type="ARBA" id="ARBA00016266"/>
    </source>
</evidence>
<dbReference type="GO" id="GO:0003729">
    <property type="term" value="F:mRNA binding"/>
    <property type="evidence" value="ECO:0007669"/>
    <property type="project" value="InterPro"/>
</dbReference>
<dbReference type="Gene3D" id="3.90.79.10">
    <property type="entry name" value="Nucleoside Triphosphate Pyrophosphohydrolase"/>
    <property type="match status" value="1"/>
</dbReference>
<evidence type="ECO:0000256" key="7">
    <source>
        <dbReference type="ARBA" id="ARBA00054854"/>
    </source>
</evidence>
<feature type="non-terminal residue" evidence="9">
    <location>
        <position position="1"/>
    </location>
</feature>
<dbReference type="InterPro" id="IPR000086">
    <property type="entry name" value="NUDIX_hydrolase_dom"/>
</dbReference>
<feature type="domain" description="Nudix hydrolase" evidence="8">
    <location>
        <begin position="38"/>
        <end position="163"/>
    </location>
</feature>
<dbReference type="GeneID" id="17354940"/>
<reference evidence="9 10" key="1">
    <citation type="journal article" date="2010" name="Plant Cell">
        <title>The Chlorella variabilis NC64A genome reveals adaptation to photosymbiosis, coevolution with viruses, and cryptic sex.</title>
        <authorList>
            <person name="Blanc G."/>
            <person name="Duncan G."/>
            <person name="Agarkova I."/>
            <person name="Borodovsky M."/>
            <person name="Gurnon J."/>
            <person name="Kuo A."/>
            <person name="Lindquist E."/>
            <person name="Lucas S."/>
            <person name="Pangilinan J."/>
            <person name="Polle J."/>
            <person name="Salamov A."/>
            <person name="Terry A."/>
            <person name="Yamada T."/>
            <person name="Dunigan D.D."/>
            <person name="Grigoriev I.V."/>
            <person name="Claverie J.M."/>
            <person name="Van Etten J.L."/>
        </authorList>
    </citation>
    <scope>NUCLEOTIDE SEQUENCE [LARGE SCALE GENOMIC DNA]</scope>
    <source>
        <strain evidence="9 10">NC64A</strain>
    </source>
</reference>
<gene>
    <name evidence="9" type="ORF">CHLNCDRAFT_12869</name>
</gene>
<keyword evidence="4" id="KW-0507">mRNA processing</keyword>
<dbReference type="PANTHER" id="PTHR13047">
    <property type="entry name" value="PRE-MRNA CLEAVAGE FACTOR IM, 25KD SUBUNIT"/>
    <property type="match status" value="1"/>
</dbReference>
<dbReference type="STRING" id="554065.E1ZF48"/>